<gene>
    <name evidence="4" type="ORF">MW084_21820</name>
</gene>
<feature type="chain" id="PRO_5047429586" evidence="2">
    <location>
        <begin position="25"/>
        <end position="167"/>
    </location>
</feature>
<organism evidence="4 5">
    <name type="scientific">Streptomyces sudanensis</name>
    <dbReference type="NCBI Taxonomy" id="436397"/>
    <lineage>
        <taxon>Bacteria</taxon>
        <taxon>Bacillati</taxon>
        <taxon>Actinomycetota</taxon>
        <taxon>Actinomycetes</taxon>
        <taxon>Kitasatosporales</taxon>
        <taxon>Streptomycetaceae</taxon>
        <taxon>Streptomyces</taxon>
    </lineage>
</organism>
<evidence type="ECO:0000256" key="1">
    <source>
        <dbReference type="SAM" id="MobiDB-lite"/>
    </source>
</evidence>
<feature type="domain" description="Septum formation-related" evidence="3">
    <location>
        <begin position="59"/>
        <end position="161"/>
    </location>
</feature>
<dbReference type="RefSeq" id="WP_010469016.1">
    <property type="nucleotide sequence ID" value="NZ_CP095474.1"/>
</dbReference>
<feature type="region of interest" description="Disordered" evidence="1">
    <location>
        <begin position="26"/>
        <end position="47"/>
    </location>
</feature>
<evidence type="ECO:0000313" key="4">
    <source>
        <dbReference type="EMBL" id="URN18136.1"/>
    </source>
</evidence>
<name>A0ABY4TKE6_9ACTN</name>
<dbReference type="InterPro" id="IPR026004">
    <property type="entry name" value="Septum_form"/>
</dbReference>
<protein>
    <submittedName>
        <fullName evidence="4">Septum formation family protein</fullName>
    </submittedName>
</protein>
<evidence type="ECO:0000256" key="2">
    <source>
        <dbReference type="SAM" id="SignalP"/>
    </source>
</evidence>
<sequence length="167" mass="16915">MGRSLLLRLVAVAAVVSVAGCATTGGGVPEEAAPAPSRPADPVKGLPTGRPVPFSSLTAGMCSNDDGAVTAAEPVGVVDCATPHRFEVLAKVRVPGGPDAPFPGRNTLVGQLTKACDPILEPLVAAARGSRIGMQLLPFDEKSWKDGNRTGYCAVTFPEPVTGTVGA</sequence>
<dbReference type="Pfam" id="PF13845">
    <property type="entry name" value="Septum_form"/>
    <property type="match status" value="1"/>
</dbReference>
<dbReference type="EMBL" id="CP095474">
    <property type="protein sequence ID" value="URN18136.1"/>
    <property type="molecule type" value="Genomic_DNA"/>
</dbReference>
<evidence type="ECO:0000259" key="3">
    <source>
        <dbReference type="Pfam" id="PF13845"/>
    </source>
</evidence>
<proteinExistence type="predicted"/>
<feature type="signal peptide" evidence="2">
    <location>
        <begin position="1"/>
        <end position="24"/>
    </location>
</feature>
<feature type="compositionally biased region" description="Low complexity" evidence="1">
    <location>
        <begin position="29"/>
        <end position="42"/>
    </location>
</feature>
<accession>A0ABY4TKE6</accession>
<dbReference type="Proteomes" id="UP001056383">
    <property type="component" value="Chromosome"/>
</dbReference>
<keyword evidence="2" id="KW-0732">Signal</keyword>
<dbReference type="PROSITE" id="PS51257">
    <property type="entry name" value="PROKAR_LIPOPROTEIN"/>
    <property type="match status" value="1"/>
</dbReference>
<reference evidence="4" key="1">
    <citation type="submission" date="2022-04" db="EMBL/GenBank/DDBJ databases">
        <title>Systematic whole-genome sequencing reveals an unexpected diversity among actinomycetoma pathogens and provides insights into their antibacterial susceptibilities.</title>
        <authorList>
            <person name="Watson A.K."/>
            <person name="Kepplinger B."/>
            <person name="Bakhiet S.M."/>
            <person name="Mhmoud N.A."/>
            <person name="Chapman J."/>
            <person name="Allenby N."/>
            <person name="Mickiewicz K."/>
            <person name="Goodfellow M."/>
            <person name="Fahal A.H."/>
            <person name="Errington J."/>
        </authorList>
    </citation>
    <scope>NUCLEOTIDE SEQUENCE</scope>
    <source>
        <strain evidence="4">SD 504</strain>
    </source>
</reference>
<keyword evidence="5" id="KW-1185">Reference proteome</keyword>
<evidence type="ECO:0000313" key="5">
    <source>
        <dbReference type="Proteomes" id="UP001056383"/>
    </source>
</evidence>